<gene>
    <name evidence="1" type="ORF">RDI58_005451</name>
</gene>
<comment type="caution">
    <text evidence="1">The sequence shown here is derived from an EMBL/GenBank/DDBJ whole genome shotgun (WGS) entry which is preliminary data.</text>
</comment>
<dbReference type="EMBL" id="JBANQN010000002">
    <property type="protein sequence ID" value="KAK6797749.1"/>
    <property type="molecule type" value="Genomic_DNA"/>
</dbReference>
<proteinExistence type="predicted"/>
<protein>
    <recommendedName>
        <fullName evidence="3">CCHC-type domain-containing protein</fullName>
    </recommendedName>
</protein>
<dbReference type="Proteomes" id="UP001371456">
    <property type="component" value="Unassembled WGS sequence"/>
</dbReference>
<dbReference type="AlphaFoldDB" id="A0AAN8U398"/>
<evidence type="ECO:0008006" key="3">
    <source>
        <dbReference type="Google" id="ProtNLM"/>
    </source>
</evidence>
<evidence type="ECO:0000313" key="2">
    <source>
        <dbReference type="Proteomes" id="UP001371456"/>
    </source>
</evidence>
<keyword evidence="2" id="KW-1185">Reference proteome</keyword>
<sequence>MLVNRRQNFKGKKLLDVACDHCGYRIHLSKDCYRIIGYPADFKSKRKQLPAYPQGNTVPILILKAILVIKQLIQCRMLVMVSSHMLTMMPIRGKDMDFSLLRRSSIMSRI</sequence>
<evidence type="ECO:0000313" key="1">
    <source>
        <dbReference type="EMBL" id="KAK6797749.1"/>
    </source>
</evidence>
<name>A0AAN8U398_SOLBU</name>
<reference evidence="1 2" key="1">
    <citation type="submission" date="2024-02" db="EMBL/GenBank/DDBJ databases">
        <title>de novo genome assembly of Solanum bulbocastanum strain 11H21.</title>
        <authorList>
            <person name="Hosaka A.J."/>
        </authorList>
    </citation>
    <scope>NUCLEOTIDE SEQUENCE [LARGE SCALE GENOMIC DNA]</scope>
    <source>
        <tissue evidence="1">Young leaves</tissue>
    </source>
</reference>
<organism evidence="1 2">
    <name type="scientific">Solanum bulbocastanum</name>
    <name type="common">Wild potato</name>
    <dbReference type="NCBI Taxonomy" id="147425"/>
    <lineage>
        <taxon>Eukaryota</taxon>
        <taxon>Viridiplantae</taxon>
        <taxon>Streptophyta</taxon>
        <taxon>Embryophyta</taxon>
        <taxon>Tracheophyta</taxon>
        <taxon>Spermatophyta</taxon>
        <taxon>Magnoliopsida</taxon>
        <taxon>eudicotyledons</taxon>
        <taxon>Gunneridae</taxon>
        <taxon>Pentapetalae</taxon>
        <taxon>asterids</taxon>
        <taxon>lamiids</taxon>
        <taxon>Solanales</taxon>
        <taxon>Solanaceae</taxon>
        <taxon>Solanoideae</taxon>
        <taxon>Solaneae</taxon>
        <taxon>Solanum</taxon>
    </lineage>
</organism>
<accession>A0AAN8U398</accession>